<reference evidence="12 13" key="1">
    <citation type="submission" date="2021-03" db="EMBL/GenBank/DDBJ databases">
        <title>Succinivibrio sp. nov. isolated from feces of cow.</title>
        <authorList>
            <person name="Choi J.-Y."/>
        </authorList>
    </citation>
    <scope>NUCLEOTIDE SEQUENCE [LARGE SCALE GENOMIC DNA]</scope>
    <source>
        <strain evidence="12 13">AGMB01872</strain>
    </source>
</reference>
<name>A0ABS7DEI7_9GAMM</name>
<sequence length="258" mass="28760">MKITKDTVATISYTVTKTDGQVVGRTEADAPVCVLIGHGFLIKGLEQALLDHQKGDEFAFTLEPKDSYGEIDKNLIQTIDRKLFGDFDIAVGNVFEADSSNGPMAVVIKEITDDKVVVDGNHPLAGMTLNFLVVVDDVREATEEELKHGHAHADGHCPSEHHRCCCGGKHNHHEDSDHECRCGHHHDEEDEHHCGCGDKHNHHEDGDHECCCGHHHEDDDHECCGGHHHENDEHKCCGKHHHHDEEGEHHCCCGKHHH</sequence>
<evidence type="ECO:0000256" key="8">
    <source>
        <dbReference type="ARBA" id="ARBA00037071"/>
    </source>
</evidence>
<dbReference type="InterPro" id="IPR001179">
    <property type="entry name" value="PPIase_FKBP_dom"/>
</dbReference>
<dbReference type="InterPro" id="IPR046357">
    <property type="entry name" value="PPIase_dom_sf"/>
</dbReference>
<keyword evidence="13" id="KW-1185">Reference proteome</keyword>
<dbReference type="RefSeq" id="WP_219936659.1">
    <property type="nucleotide sequence ID" value="NZ_JAGFNY010000004.1"/>
</dbReference>
<dbReference type="EMBL" id="JAGFNY010000004">
    <property type="protein sequence ID" value="MBW7569713.1"/>
    <property type="molecule type" value="Genomic_DNA"/>
</dbReference>
<organism evidence="12 13">
    <name type="scientific">Succinivibrio faecicola</name>
    <dbReference type="NCBI Taxonomy" id="2820300"/>
    <lineage>
        <taxon>Bacteria</taxon>
        <taxon>Pseudomonadati</taxon>
        <taxon>Pseudomonadota</taxon>
        <taxon>Gammaproteobacteria</taxon>
        <taxon>Aeromonadales</taxon>
        <taxon>Succinivibrionaceae</taxon>
        <taxon>Succinivibrio</taxon>
    </lineage>
</organism>
<keyword evidence="6" id="KW-0143">Chaperone</keyword>
<evidence type="ECO:0000256" key="5">
    <source>
        <dbReference type="ARBA" id="ARBA00023110"/>
    </source>
</evidence>
<protein>
    <recommendedName>
        <fullName evidence="10">Peptidyl-prolyl cis-trans isomerase</fullName>
        <ecNumber evidence="10">5.2.1.8</ecNumber>
    </recommendedName>
</protein>
<dbReference type="SUPFAM" id="SSF54534">
    <property type="entry name" value="FKBP-like"/>
    <property type="match status" value="1"/>
</dbReference>
<feature type="domain" description="PPIase FKBP-type" evidence="11">
    <location>
        <begin position="6"/>
        <end position="95"/>
    </location>
</feature>
<evidence type="ECO:0000256" key="10">
    <source>
        <dbReference type="RuleBase" id="RU003915"/>
    </source>
</evidence>
<dbReference type="PANTHER" id="PTHR47861">
    <property type="entry name" value="FKBP-TYPE PEPTIDYL-PROLYL CIS-TRANS ISOMERASE SLYD"/>
    <property type="match status" value="1"/>
</dbReference>
<evidence type="ECO:0000256" key="3">
    <source>
        <dbReference type="ARBA" id="ARBA00006577"/>
    </source>
</evidence>
<evidence type="ECO:0000256" key="2">
    <source>
        <dbReference type="ARBA" id="ARBA00004496"/>
    </source>
</evidence>
<keyword evidence="4" id="KW-0963">Cytoplasm</keyword>
<keyword evidence="5 9" id="KW-0697">Rotamase</keyword>
<evidence type="ECO:0000313" key="13">
    <source>
        <dbReference type="Proteomes" id="UP000731465"/>
    </source>
</evidence>
<dbReference type="Gene3D" id="3.10.50.40">
    <property type="match status" value="1"/>
</dbReference>
<dbReference type="Proteomes" id="UP000731465">
    <property type="component" value="Unassembled WGS sequence"/>
</dbReference>
<dbReference type="PROSITE" id="PS50059">
    <property type="entry name" value="FKBP_PPIASE"/>
    <property type="match status" value="1"/>
</dbReference>
<evidence type="ECO:0000256" key="1">
    <source>
        <dbReference type="ARBA" id="ARBA00000971"/>
    </source>
</evidence>
<proteinExistence type="inferred from homology"/>
<comment type="subcellular location">
    <subcellularLocation>
        <location evidence="2">Cytoplasm</location>
    </subcellularLocation>
</comment>
<evidence type="ECO:0000313" key="12">
    <source>
        <dbReference type="EMBL" id="MBW7569713.1"/>
    </source>
</evidence>
<gene>
    <name evidence="12" type="ORF">J5V48_02270</name>
</gene>
<keyword evidence="7 9" id="KW-0413">Isomerase</keyword>
<dbReference type="EC" id="5.2.1.8" evidence="10"/>
<evidence type="ECO:0000259" key="11">
    <source>
        <dbReference type="PROSITE" id="PS50059"/>
    </source>
</evidence>
<dbReference type="Pfam" id="PF00254">
    <property type="entry name" value="FKBP_C"/>
    <property type="match status" value="1"/>
</dbReference>
<dbReference type="GO" id="GO:0016853">
    <property type="term" value="F:isomerase activity"/>
    <property type="evidence" value="ECO:0007669"/>
    <property type="project" value="UniProtKB-KW"/>
</dbReference>
<dbReference type="PANTHER" id="PTHR47861:SF3">
    <property type="entry name" value="FKBP-TYPE PEPTIDYL-PROLYL CIS-TRANS ISOMERASE SLYD"/>
    <property type="match status" value="1"/>
</dbReference>
<comment type="function">
    <text evidence="8">Also involved in hydrogenase metallocenter assembly, probably by participating in the nickel insertion step. This function in hydrogenase biosynthesis requires chaperone activity and the presence of the metal-binding domain, but not PPIase activity.</text>
</comment>
<comment type="catalytic activity">
    <reaction evidence="1 9 10">
        <text>[protein]-peptidylproline (omega=180) = [protein]-peptidylproline (omega=0)</text>
        <dbReference type="Rhea" id="RHEA:16237"/>
        <dbReference type="Rhea" id="RHEA-COMP:10747"/>
        <dbReference type="Rhea" id="RHEA-COMP:10748"/>
        <dbReference type="ChEBI" id="CHEBI:83833"/>
        <dbReference type="ChEBI" id="CHEBI:83834"/>
        <dbReference type="EC" id="5.2.1.8"/>
    </reaction>
</comment>
<comment type="caution">
    <text evidence="12">The sequence shown here is derived from an EMBL/GenBank/DDBJ whole genome shotgun (WGS) entry which is preliminary data.</text>
</comment>
<accession>A0ABS7DEI7</accession>
<evidence type="ECO:0000256" key="4">
    <source>
        <dbReference type="ARBA" id="ARBA00022490"/>
    </source>
</evidence>
<comment type="similarity">
    <text evidence="3 10">Belongs to the FKBP-type PPIase family.</text>
</comment>
<evidence type="ECO:0000256" key="9">
    <source>
        <dbReference type="PROSITE-ProRule" id="PRU00277"/>
    </source>
</evidence>
<evidence type="ECO:0000256" key="7">
    <source>
        <dbReference type="ARBA" id="ARBA00023235"/>
    </source>
</evidence>
<evidence type="ECO:0000256" key="6">
    <source>
        <dbReference type="ARBA" id="ARBA00023186"/>
    </source>
</evidence>